<accession>A0A1G7C7Y8</accession>
<keyword evidence="2" id="KW-1185">Reference proteome</keyword>
<dbReference type="SUPFAM" id="SSF102546">
    <property type="entry name" value="RbsD-like"/>
    <property type="match status" value="1"/>
</dbReference>
<organism evidence="1 2">
    <name type="scientific">Pedobacter soli</name>
    <dbReference type="NCBI Taxonomy" id="390242"/>
    <lineage>
        <taxon>Bacteria</taxon>
        <taxon>Pseudomonadati</taxon>
        <taxon>Bacteroidota</taxon>
        <taxon>Sphingobacteriia</taxon>
        <taxon>Sphingobacteriales</taxon>
        <taxon>Sphingobacteriaceae</taxon>
        <taxon>Pedobacter</taxon>
    </lineage>
</organism>
<evidence type="ECO:0008006" key="3">
    <source>
        <dbReference type="Google" id="ProtNLM"/>
    </source>
</evidence>
<sequence>MGLLVCVIWLAACTSKTDTNKNEQTADWKTEFRKKLPLLGHRNWILVVDKAFPLQQSAGMEYIYAPEGMEAVLREVILGIKASDHIKPIIYRDRELEFVKRLVGAKADQLIQSTQAILKGTAVNTMLHDSVFKQLDREAGLFKVLVIKTNETVPYSSTFIKLDCGYWDAAKEAAMRKEMTGH</sequence>
<name>A0A1G7C7Y8_9SPHI</name>
<dbReference type="EMBL" id="FMZH01000018">
    <property type="protein sequence ID" value="SDE35323.1"/>
    <property type="molecule type" value="Genomic_DNA"/>
</dbReference>
<protein>
    <recommendedName>
        <fullName evidence="3">D-ribose pyranase</fullName>
    </recommendedName>
</protein>
<dbReference type="STRING" id="390242.SAMN04488024_11824"/>
<dbReference type="GO" id="GO:0016853">
    <property type="term" value="F:isomerase activity"/>
    <property type="evidence" value="ECO:0007669"/>
    <property type="project" value="InterPro"/>
</dbReference>
<gene>
    <name evidence="1" type="ORF">SAMN04488024_11824</name>
</gene>
<dbReference type="InterPro" id="IPR023750">
    <property type="entry name" value="RbsD-like_sf"/>
</dbReference>
<reference evidence="2" key="1">
    <citation type="submission" date="2016-10" db="EMBL/GenBank/DDBJ databases">
        <authorList>
            <person name="Varghese N."/>
            <person name="Submissions S."/>
        </authorList>
    </citation>
    <scope>NUCLEOTIDE SEQUENCE [LARGE SCALE GENOMIC DNA]</scope>
    <source>
        <strain evidence="2">DSM 18609</strain>
    </source>
</reference>
<dbReference type="AlphaFoldDB" id="A0A1G7C7Y8"/>
<evidence type="ECO:0000313" key="1">
    <source>
        <dbReference type="EMBL" id="SDE35323.1"/>
    </source>
</evidence>
<proteinExistence type="predicted"/>
<dbReference type="GO" id="GO:0048029">
    <property type="term" value="F:monosaccharide binding"/>
    <property type="evidence" value="ECO:0007669"/>
    <property type="project" value="InterPro"/>
</dbReference>
<dbReference type="Proteomes" id="UP000199455">
    <property type="component" value="Unassembled WGS sequence"/>
</dbReference>
<dbReference type="GO" id="GO:0005996">
    <property type="term" value="P:monosaccharide metabolic process"/>
    <property type="evidence" value="ECO:0007669"/>
    <property type="project" value="InterPro"/>
</dbReference>
<evidence type="ECO:0000313" key="2">
    <source>
        <dbReference type="Proteomes" id="UP000199455"/>
    </source>
</evidence>